<organism evidence="2 3">
    <name type="scientific">Allacma fusca</name>
    <dbReference type="NCBI Taxonomy" id="39272"/>
    <lineage>
        <taxon>Eukaryota</taxon>
        <taxon>Metazoa</taxon>
        <taxon>Ecdysozoa</taxon>
        <taxon>Arthropoda</taxon>
        <taxon>Hexapoda</taxon>
        <taxon>Collembola</taxon>
        <taxon>Symphypleona</taxon>
        <taxon>Sminthuridae</taxon>
        <taxon>Allacma</taxon>
    </lineage>
</organism>
<evidence type="ECO:0000313" key="3">
    <source>
        <dbReference type="Proteomes" id="UP000708208"/>
    </source>
</evidence>
<proteinExistence type="predicted"/>
<keyword evidence="1" id="KW-1133">Transmembrane helix</keyword>
<accession>A0A8J2KQD7</accession>
<gene>
    <name evidence="2" type="ORF">AFUS01_LOCUS29261</name>
</gene>
<dbReference type="EMBL" id="CAJVCH010429950">
    <property type="protein sequence ID" value="CAG7818780.1"/>
    <property type="molecule type" value="Genomic_DNA"/>
</dbReference>
<dbReference type="Proteomes" id="UP000708208">
    <property type="component" value="Unassembled WGS sequence"/>
</dbReference>
<evidence type="ECO:0000313" key="2">
    <source>
        <dbReference type="EMBL" id="CAG7818780.1"/>
    </source>
</evidence>
<keyword evidence="3" id="KW-1185">Reference proteome</keyword>
<sequence length="158" mass="17696">VGTVNKGSSSEMIGRIKQLYTCGKLQYEIESVSGTTVMFLEGPNQRFCLRNYIGKDTEFKVYVGSGTDPSKELCGDMRVYSSPKTFTDDPFIFTVRFLSLIEPERKVIILAAGTLLYLSYYENNPGVCSLYGNIFWLLILIILVAAASFVFVVAWILL</sequence>
<keyword evidence="1" id="KW-0812">Transmembrane</keyword>
<reference evidence="2" key="1">
    <citation type="submission" date="2021-06" db="EMBL/GenBank/DDBJ databases">
        <authorList>
            <person name="Hodson N. C."/>
            <person name="Mongue J. A."/>
            <person name="Jaron S. K."/>
        </authorList>
    </citation>
    <scope>NUCLEOTIDE SEQUENCE</scope>
</reference>
<comment type="caution">
    <text evidence="2">The sequence shown here is derived from an EMBL/GenBank/DDBJ whole genome shotgun (WGS) entry which is preliminary data.</text>
</comment>
<dbReference type="AlphaFoldDB" id="A0A8J2KQD7"/>
<name>A0A8J2KQD7_9HEXA</name>
<protein>
    <submittedName>
        <fullName evidence="2">Uncharacterized protein</fullName>
    </submittedName>
</protein>
<keyword evidence="1" id="KW-0472">Membrane</keyword>
<feature type="transmembrane region" description="Helical" evidence="1">
    <location>
        <begin position="134"/>
        <end position="157"/>
    </location>
</feature>
<feature type="non-terminal residue" evidence="2">
    <location>
        <position position="1"/>
    </location>
</feature>
<evidence type="ECO:0000256" key="1">
    <source>
        <dbReference type="SAM" id="Phobius"/>
    </source>
</evidence>